<proteinExistence type="predicted"/>
<sequence>MAPVLTTPDPKLQFIVEVDTSNEGVGAILSQRFSKDNQIHPCAFLSRKLSSAEKNYNVGNRELLAIKVTLEEWRHWLEGAEQPFIVWTDHKNLEYLKSAKQLNSRQVGFSRFRFTLFYRPESHAKPDALSHLYEPEPAAKEPKSILPPVWTVFVVKQQFWWPSLAKDVAEYVVACSICARSKVSRQAQMGLLQPLLVPHRPCSHLSLDFVTGLPLSKDIIRGPQFISGFWKEFCQLICAIVSLFNGYHPESNGQTERLNQSEHLTWVEYAQVNHRYQPPLFPANEEEVTVHSAHALARRCRKVWAAAQQMLLWGQARMKTAADLHRPTHLAKKFGYPPKTCHFMSTLRS</sequence>
<reference evidence="1" key="1">
    <citation type="submission" date="2022-04" db="EMBL/GenBank/DDBJ databases">
        <title>Jade perch genome.</title>
        <authorList>
            <person name="Chao B."/>
        </authorList>
    </citation>
    <scope>NUCLEOTIDE SEQUENCE</scope>
    <source>
        <strain evidence="1">CB-2022</strain>
    </source>
</reference>
<keyword evidence="2" id="KW-1185">Reference proteome</keyword>
<gene>
    <name evidence="1" type="ORF">L3Q82_006332</name>
</gene>
<accession>A0ACB8X3H3</accession>
<evidence type="ECO:0000313" key="2">
    <source>
        <dbReference type="Proteomes" id="UP000831701"/>
    </source>
</evidence>
<evidence type="ECO:0000313" key="1">
    <source>
        <dbReference type="EMBL" id="KAI3374511.1"/>
    </source>
</evidence>
<comment type="caution">
    <text evidence="1">The sequence shown here is derived from an EMBL/GenBank/DDBJ whole genome shotgun (WGS) entry which is preliminary data.</text>
</comment>
<organism evidence="1 2">
    <name type="scientific">Scortum barcoo</name>
    <name type="common">barcoo grunter</name>
    <dbReference type="NCBI Taxonomy" id="214431"/>
    <lineage>
        <taxon>Eukaryota</taxon>
        <taxon>Metazoa</taxon>
        <taxon>Chordata</taxon>
        <taxon>Craniata</taxon>
        <taxon>Vertebrata</taxon>
        <taxon>Euteleostomi</taxon>
        <taxon>Actinopterygii</taxon>
        <taxon>Neopterygii</taxon>
        <taxon>Teleostei</taxon>
        <taxon>Neoteleostei</taxon>
        <taxon>Acanthomorphata</taxon>
        <taxon>Eupercaria</taxon>
        <taxon>Centrarchiformes</taxon>
        <taxon>Terapontoidei</taxon>
        <taxon>Terapontidae</taxon>
        <taxon>Scortum</taxon>
    </lineage>
</organism>
<dbReference type="EMBL" id="CM041533">
    <property type="protein sequence ID" value="KAI3374511.1"/>
    <property type="molecule type" value="Genomic_DNA"/>
</dbReference>
<dbReference type="Proteomes" id="UP000831701">
    <property type="component" value="Chromosome 3"/>
</dbReference>
<name>A0ACB8X3H3_9TELE</name>
<protein>
    <submittedName>
        <fullName evidence="1">Uncharacterized protein</fullName>
    </submittedName>
</protein>